<reference evidence="20 21" key="1">
    <citation type="journal article" date="2011" name="J. Bacteriol.">
        <title>Draft genome sequence of the anoxygenic filamentous phototrophic bacterium Oscillochloris trichoides subsp. DG-6.</title>
        <authorList>
            <person name="Kuznetsov B.B."/>
            <person name="Ivanovsky R.N."/>
            <person name="Keppen O.I."/>
            <person name="Sukhacheva M.V."/>
            <person name="Bumazhkin B.K."/>
            <person name="Patutina E.O."/>
            <person name="Beletsky A.V."/>
            <person name="Mardanov A.V."/>
            <person name="Baslerov R.V."/>
            <person name="Panteleeva A.N."/>
            <person name="Kolganova T.V."/>
            <person name="Ravin N.V."/>
            <person name="Skryabin K.G."/>
        </authorList>
    </citation>
    <scope>NUCLEOTIDE SEQUENCE [LARGE SCALE GENOMIC DNA]</scope>
    <source>
        <strain evidence="20 21">DG-6</strain>
    </source>
</reference>
<dbReference type="EC" id="2.7.13.3" evidence="4"/>
<evidence type="ECO:0000256" key="14">
    <source>
        <dbReference type="ARBA" id="ARBA00023004"/>
    </source>
</evidence>
<keyword evidence="16" id="KW-0411">Iron-sulfur</keyword>
<dbReference type="PANTHER" id="PTHR24421:SF10">
    <property type="entry name" value="NITRATE_NITRITE SENSOR PROTEIN NARQ"/>
    <property type="match status" value="1"/>
</dbReference>
<keyword evidence="9" id="KW-0808">Transferase</keyword>
<dbReference type="InterPro" id="IPR003018">
    <property type="entry name" value="GAF"/>
</dbReference>
<dbReference type="Pfam" id="PF01590">
    <property type="entry name" value="GAF"/>
    <property type="match status" value="1"/>
</dbReference>
<dbReference type="SMART" id="SM00065">
    <property type="entry name" value="GAF"/>
    <property type="match status" value="1"/>
</dbReference>
<keyword evidence="10" id="KW-0479">Metal-binding</keyword>
<evidence type="ECO:0000256" key="10">
    <source>
        <dbReference type="ARBA" id="ARBA00022723"/>
    </source>
</evidence>
<evidence type="ECO:0000256" key="16">
    <source>
        <dbReference type="ARBA" id="ARBA00023014"/>
    </source>
</evidence>
<proteinExistence type="predicted"/>
<dbReference type="PROSITE" id="PS50109">
    <property type="entry name" value="HIS_KIN"/>
    <property type="match status" value="1"/>
</dbReference>
<evidence type="ECO:0000256" key="2">
    <source>
        <dbReference type="ARBA" id="ARBA00001966"/>
    </source>
</evidence>
<dbReference type="GO" id="GO:0046983">
    <property type="term" value="F:protein dimerization activity"/>
    <property type="evidence" value="ECO:0007669"/>
    <property type="project" value="InterPro"/>
</dbReference>
<keyword evidence="21" id="KW-1185">Reference proteome</keyword>
<evidence type="ECO:0000256" key="6">
    <source>
        <dbReference type="ARBA" id="ARBA00022485"/>
    </source>
</evidence>
<dbReference type="Pfam" id="PF07730">
    <property type="entry name" value="HisKA_3"/>
    <property type="match status" value="1"/>
</dbReference>
<comment type="subcellular location">
    <subcellularLocation>
        <location evidence="3">Cytoplasm</location>
    </subcellularLocation>
</comment>
<keyword evidence="7" id="KW-0963">Cytoplasm</keyword>
<sequence>MEHLHAESVAYARELRELYRAAEQRAVRFRLLVEMGHDLVNARDIDGLLKLALVRATTFSGYERGSVFLRNPDGTLVERASIGEDQTPESQLSADLLHAIRVSHHVLRALQISEPMILSTAPQTSSEHQISHVYLPLIASNGHPLGVLLLLNPATVHQPDRDDLEALHLLAAQLATAIQSVQHHEDESTLVARLSEREQQLEELFDRLIGAQEEERRRIAYELHDGLGQMMLGALQQLHILADLYRPRSPRARAALDRAVEMVQASVTETRRVIAGLRPTVLDDFGLAQAIHMQVSSLRDEGWEIAYTENLGEQRLPAALEATLFRICQEALSNIRKHARTTQADIRIERGADGIELSIQDYGCGFDTRTKNAVPEPGNNVGLLGIQERVRLLGGTYRIESQRGQGTHIWVALPLALETGVEYTYERNSTQPYGA</sequence>
<dbReference type="EMBL" id="ADVR01000035">
    <property type="protein sequence ID" value="EFO80903.1"/>
    <property type="molecule type" value="Genomic_DNA"/>
</dbReference>
<dbReference type="CDD" id="cd16917">
    <property type="entry name" value="HATPase_UhpB-NarQ-NarX-like"/>
    <property type="match status" value="1"/>
</dbReference>
<dbReference type="InterPro" id="IPR011712">
    <property type="entry name" value="Sig_transdc_His_kin_sub3_dim/P"/>
</dbReference>
<comment type="catalytic activity">
    <reaction evidence="1">
        <text>ATP + protein L-histidine = ADP + protein N-phospho-L-histidine.</text>
        <dbReference type="EC" id="2.7.13.3"/>
    </reaction>
</comment>
<dbReference type="PRINTS" id="PR00344">
    <property type="entry name" value="BCTRLSENSOR"/>
</dbReference>
<evidence type="ECO:0000256" key="13">
    <source>
        <dbReference type="ARBA" id="ARBA00022840"/>
    </source>
</evidence>
<evidence type="ECO:0000256" key="5">
    <source>
        <dbReference type="ARBA" id="ARBA00017322"/>
    </source>
</evidence>
<evidence type="ECO:0000256" key="7">
    <source>
        <dbReference type="ARBA" id="ARBA00022490"/>
    </source>
</evidence>
<dbReference type="GO" id="GO:0005524">
    <property type="term" value="F:ATP binding"/>
    <property type="evidence" value="ECO:0007669"/>
    <property type="project" value="UniProtKB-KW"/>
</dbReference>
<dbReference type="Pfam" id="PF02518">
    <property type="entry name" value="HATPase_c"/>
    <property type="match status" value="1"/>
</dbReference>
<dbReference type="GO" id="GO:0005737">
    <property type="term" value="C:cytoplasm"/>
    <property type="evidence" value="ECO:0007669"/>
    <property type="project" value="UniProtKB-SubCell"/>
</dbReference>
<dbReference type="HOGENOM" id="CLU_060307_0_0_0"/>
<name>E1ID32_9CHLR</name>
<dbReference type="InterPro" id="IPR004358">
    <property type="entry name" value="Sig_transdc_His_kin-like_C"/>
</dbReference>
<keyword evidence="11" id="KW-0547">Nucleotide-binding</keyword>
<dbReference type="AlphaFoldDB" id="E1ID32"/>
<evidence type="ECO:0000256" key="1">
    <source>
        <dbReference type="ARBA" id="ARBA00000085"/>
    </source>
</evidence>
<dbReference type="InterPro" id="IPR029016">
    <property type="entry name" value="GAF-like_dom_sf"/>
</dbReference>
<keyword evidence="14" id="KW-0408">Iron</keyword>
<dbReference type="SUPFAM" id="SSF55874">
    <property type="entry name" value="ATPase domain of HSP90 chaperone/DNA topoisomerase II/histidine kinase"/>
    <property type="match status" value="1"/>
</dbReference>
<gene>
    <name evidence="20" type="ORF">OSCT_1233</name>
</gene>
<evidence type="ECO:0000256" key="11">
    <source>
        <dbReference type="ARBA" id="ARBA00022741"/>
    </source>
</evidence>
<keyword evidence="8" id="KW-0597">Phosphoprotein</keyword>
<comment type="caution">
    <text evidence="20">The sequence shown here is derived from an EMBL/GenBank/DDBJ whole genome shotgun (WGS) entry which is preliminary data.</text>
</comment>
<accession>E1ID32</accession>
<evidence type="ECO:0000256" key="4">
    <source>
        <dbReference type="ARBA" id="ARBA00012438"/>
    </source>
</evidence>
<dbReference type="Gene3D" id="3.30.450.40">
    <property type="match status" value="1"/>
</dbReference>
<dbReference type="SMART" id="SM00387">
    <property type="entry name" value="HATPase_c"/>
    <property type="match status" value="1"/>
</dbReference>
<dbReference type="GO" id="GO:0016020">
    <property type="term" value="C:membrane"/>
    <property type="evidence" value="ECO:0007669"/>
    <property type="project" value="InterPro"/>
</dbReference>
<evidence type="ECO:0000256" key="9">
    <source>
        <dbReference type="ARBA" id="ARBA00022679"/>
    </source>
</evidence>
<dbReference type="Gene3D" id="3.30.565.10">
    <property type="entry name" value="Histidine kinase-like ATPase, C-terminal domain"/>
    <property type="match status" value="1"/>
</dbReference>
<dbReference type="eggNOG" id="COG4585">
    <property type="taxonomic scope" value="Bacteria"/>
</dbReference>
<dbReference type="GO" id="GO:0000155">
    <property type="term" value="F:phosphorelay sensor kinase activity"/>
    <property type="evidence" value="ECO:0007669"/>
    <property type="project" value="InterPro"/>
</dbReference>
<dbReference type="GO" id="GO:0046872">
    <property type="term" value="F:metal ion binding"/>
    <property type="evidence" value="ECO:0007669"/>
    <property type="project" value="UniProtKB-KW"/>
</dbReference>
<protein>
    <recommendedName>
        <fullName evidence="5">Oxygen sensor histidine kinase NreB</fullName>
        <ecNumber evidence="4">2.7.13.3</ecNumber>
    </recommendedName>
    <alternativeName>
        <fullName evidence="18">Nitrogen regulation protein B</fullName>
    </alternativeName>
</protein>
<feature type="domain" description="Histidine kinase" evidence="19">
    <location>
        <begin position="218"/>
        <end position="417"/>
    </location>
</feature>
<keyword evidence="13" id="KW-0067">ATP-binding</keyword>
<dbReference type="OrthoDB" id="9797605at2"/>
<dbReference type="InterPro" id="IPR050482">
    <property type="entry name" value="Sensor_HK_TwoCompSys"/>
</dbReference>
<dbReference type="InterPro" id="IPR036890">
    <property type="entry name" value="HATPase_C_sf"/>
</dbReference>
<dbReference type="Gene3D" id="1.20.5.1930">
    <property type="match status" value="1"/>
</dbReference>
<dbReference type="Proteomes" id="UP000054010">
    <property type="component" value="Unassembled WGS sequence"/>
</dbReference>
<evidence type="ECO:0000259" key="19">
    <source>
        <dbReference type="PROSITE" id="PS50109"/>
    </source>
</evidence>
<evidence type="ECO:0000256" key="12">
    <source>
        <dbReference type="ARBA" id="ARBA00022777"/>
    </source>
</evidence>
<dbReference type="GO" id="GO:0051539">
    <property type="term" value="F:4 iron, 4 sulfur cluster binding"/>
    <property type="evidence" value="ECO:0007669"/>
    <property type="project" value="UniProtKB-KW"/>
</dbReference>
<keyword evidence="6" id="KW-0004">4Fe-4S</keyword>
<comment type="cofactor">
    <cofactor evidence="2">
        <name>[4Fe-4S] cluster</name>
        <dbReference type="ChEBI" id="CHEBI:49883"/>
    </cofactor>
</comment>
<evidence type="ECO:0000256" key="3">
    <source>
        <dbReference type="ARBA" id="ARBA00004496"/>
    </source>
</evidence>
<dbReference type="InterPro" id="IPR003594">
    <property type="entry name" value="HATPase_dom"/>
</dbReference>
<dbReference type="InterPro" id="IPR005467">
    <property type="entry name" value="His_kinase_dom"/>
</dbReference>
<dbReference type="PANTHER" id="PTHR24421">
    <property type="entry name" value="NITRATE/NITRITE SENSOR PROTEIN NARX-RELATED"/>
    <property type="match status" value="1"/>
</dbReference>
<keyword evidence="15" id="KW-0902">Two-component regulatory system</keyword>
<evidence type="ECO:0000313" key="21">
    <source>
        <dbReference type="Proteomes" id="UP000054010"/>
    </source>
</evidence>
<organism evidence="20 21">
    <name type="scientific">Oscillochloris trichoides DG-6</name>
    <dbReference type="NCBI Taxonomy" id="765420"/>
    <lineage>
        <taxon>Bacteria</taxon>
        <taxon>Bacillati</taxon>
        <taxon>Chloroflexota</taxon>
        <taxon>Chloroflexia</taxon>
        <taxon>Chloroflexales</taxon>
        <taxon>Chloroflexineae</taxon>
        <taxon>Oscillochloridaceae</taxon>
        <taxon>Oscillochloris</taxon>
    </lineage>
</organism>
<comment type="function">
    <text evidence="17">Member of the two-component regulatory system NreB/NreC involved in the control of dissimilatory nitrate/nitrite reduction in response to oxygen. NreB functions as a direct oxygen sensor histidine kinase which is autophosphorylated, in the absence of oxygen, probably at the conserved histidine residue, and transfers its phosphate group probably to a conserved aspartate residue of NreC. NreB/NreC activates the expression of the nitrate (narGHJI) and nitrite (nir) reductase operons, as well as the putative nitrate transporter gene narT.</text>
</comment>
<evidence type="ECO:0000256" key="18">
    <source>
        <dbReference type="ARBA" id="ARBA00030800"/>
    </source>
</evidence>
<dbReference type="SUPFAM" id="SSF55781">
    <property type="entry name" value="GAF domain-like"/>
    <property type="match status" value="1"/>
</dbReference>
<keyword evidence="12 20" id="KW-0418">Kinase</keyword>
<dbReference type="STRING" id="765420.OSCT_1233"/>
<evidence type="ECO:0000256" key="17">
    <source>
        <dbReference type="ARBA" id="ARBA00024827"/>
    </source>
</evidence>
<evidence type="ECO:0000256" key="15">
    <source>
        <dbReference type="ARBA" id="ARBA00023012"/>
    </source>
</evidence>
<evidence type="ECO:0000313" key="20">
    <source>
        <dbReference type="EMBL" id="EFO80903.1"/>
    </source>
</evidence>
<evidence type="ECO:0000256" key="8">
    <source>
        <dbReference type="ARBA" id="ARBA00022553"/>
    </source>
</evidence>